<feature type="transmembrane region" description="Helical" evidence="7">
    <location>
        <begin position="373"/>
        <end position="393"/>
    </location>
</feature>
<protein>
    <submittedName>
        <fullName evidence="8">Natural resistance-associated macrophage protein</fullName>
    </submittedName>
</protein>
<feature type="transmembrane region" description="Helical" evidence="7">
    <location>
        <begin position="226"/>
        <end position="253"/>
    </location>
</feature>
<dbReference type="Pfam" id="PF01566">
    <property type="entry name" value="Nramp"/>
    <property type="match status" value="1"/>
</dbReference>
<dbReference type="GO" id="GO:0015086">
    <property type="term" value="F:cadmium ion transmembrane transporter activity"/>
    <property type="evidence" value="ECO:0007669"/>
    <property type="project" value="TreeGrafter"/>
</dbReference>
<feature type="transmembrane region" description="Helical" evidence="7">
    <location>
        <begin position="413"/>
        <end position="435"/>
    </location>
</feature>
<feature type="transmembrane region" description="Helical" evidence="7">
    <location>
        <begin position="339"/>
        <end position="361"/>
    </location>
</feature>
<organism evidence="8 9">
    <name type="scientific">Haliscomenobacter hydrossis (strain ATCC 27775 / DSM 1100 / LMG 10767 / O)</name>
    <dbReference type="NCBI Taxonomy" id="760192"/>
    <lineage>
        <taxon>Bacteria</taxon>
        <taxon>Pseudomonadati</taxon>
        <taxon>Bacteroidota</taxon>
        <taxon>Saprospiria</taxon>
        <taxon>Saprospirales</taxon>
        <taxon>Haliscomenobacteraceae</taxon>
        <taxon>Haliscomenobacter</taxon>
    </lineage>
</organism>
<evidence type="ECO:0000256" key="1">
    <source>
        <dbReference type="ARBA" id="ARBA00004141"/>
    </source>
</evidence>
<dbReference type="InterPro" id="IPR001046">
    <property type="entry name" value="NRAMP_fam"/>
</dbReference>
<feature type="transmembrane region" description="Helical" evidence="7">
    <location>
        <begin position="152"/>
        <end position="172"/>
    </location>
</feature>
<dbReference type="eggNOG" id="COG1914">
    <property type="taxonomic scope" value="Bacteria"/>
</dbReference>
<accession>F4KYR1</accession>
<dbReference type="GO" id="GO:0015293">
    <property type="term" value="F:symporter activity"/>
    <property type="evidence" value="ECO:0007669"/>
    <property type="project" value="UniProtKB-KW"/>
</dbReference>
<keyword evidence="5 7" id="KW-1133">Transmembrane helix</keyword>
<dbReference type="GO" id="GO:0034755">
    <property type="term" value="P:iron ion transmembrane transport"/>
    <property type="evidence" value="ECO:0007669"/>
    <property type="project" value="TreeGrafter"/>
</dbReference>
<feature type="transmembrane region" description="Helical" evidence="7">
    <location>
        <begin position="91"/>
        <end position="120"/>
    </location>
</feature>
<evidence type="ECO:0000313" key="9">
    <source>
        <dbReference type="Proteomes" id="UP000008461"/>
    </source>
</evidence>
<proteinExistence type="predicted"/>
<dbReference type="STRING" id="760192.Halhy_3601"/>
<dbReference type="NCBIfam" id="NF037982">
    <property type="entry name" value="Nramp_1"/>
    <property type="match status" value="1"/>
</dbReference>
<feature type="transmembrane region" description="Helical" evidence="7">
    <location>
        <begin position="192"/>
        <end position="214"/>
    </location>
</feature>
<name>F4KYR1_HALH1</name>
<evidence type="ECO:0000256" key="3">
    <source>
        <dbReference type="ARBA" id="ARBA00022692"/>
    </source>
</evidence>
<dbReference type="OrthoDB" id="9787548at2"/>
<keyword evidence="6 7" id="KW-0472">Membrane</keyword>
<evidence type="ECO:0000256" key="4">
    <source>
        <dbReference type="ARBA" id="ARBA00022847"/>
    </source>
</evidence>
<reference key="2">
    <citation type="submission" date="2011-04" db="EMBL/GenBank/DDBJ databases">
        <title>Complete sequence of chromosome of Haliscomenobacter hydrossis DSM 1100.</title>
        <authorList>
            <consortium name="US DOE Joint Genome Institute (JGI-PGF)"/>
            <person name="Lucas S."/>
            <person name="Han J."/>
            <person name="Lapidus A."/>
            <person name="Bruce D."/>
            <person name="Goodwin L."/>
            <person name="Pitluck S."/>
            <person name="Peters L."/>
            <person name="Kyrpides N."/>
            <person name="Mavromatis K."/>
            <person name="Ivanova N."/>
            <person name="Ovchinnikova G."/>
            <person name="Pagani I."/>
            <person name="Daligault H."/>
            <person name="Detter J.C."/>
            <person name="Han C."/>
            <person name="Land M."/>
            <person name="Hauser L."/>
            <person name="Markowitz V."/>
            <person name="Cheng J.-F."/>
            <person name="Hugenholtz P."/>
            <person name="Woyke T."/>
            <person name="Wu D."/>
            <person name="Verbarg S."/>
            <person name="Frueling A."/>
            <person name="Brambilla E."/>
            <person name="Klenk H.-P."/>
            <person name="Eisen J.A."/>
        </authorList>
    </citation>
    <scope>NUCLEOTIDE SEQUENCE</scope>
    <source>
        <strain>DSM 1100</strain>
    </source>
</reference>
<dbReference type="GO" id="GO:0005384">
    <property type="term" value="F:manganese ion transmembrane transporter activity"/>
    <property type="evidence" value="ECO:0007669"/>
    <property type="project" value="TreeGrafter"/>
</dbReference>
<feature type="transmembrane region" description="Helical" evidence="7">
    <location>
        <begin position="314"/>
        <end position="333"/>
    </location>
</feature>
<dbReference type="HOGENOM" id="CLU_020088_6_3_10"/>
<keyword evidence="9" id="KW-1185">Reference proteome</keyword>
<keyword evidence="3 7" id="KW-0812">Transmembrane</keyword>
<sequence length="440" mass="46055">MSKRITFSQGFSSLLLWSVLSAAFIGPGTVTTCSQAGAAYRLQLLWALSFSTIAAIILQETAARMTIASGKNLGQIIAIKYGGVQGRNIKLALFIAVAFGCAAYQTGNLLGAISGVLLFLPDLSRVWITLVLALGCAALLWINNFQVLSRALSILVAVMGVAFIYVAIQVPAGLGEWAQNLVLPSFPEGSGLLIIGLIGTTIVPYNLFLGSSIGHGQSLAEMRWGIVLAVGIGGIISIAILAAGILITGAYSYEALSAALEAKLGILGIVLFGTGLFAAGFSSAITAPLAAAVTAQSLFSSESKADWSAHSRNFRLVWGAVLITGTLFGSLGIRPIPAIVVAQAINGVLLPLVTIALLFAANDKKLLGAAYANGFWSNFFTLIIVGVTCFLGLNNIWSAINKVGLFLPNNAIVPIWVMGVLTAITILGLAWRFLIKNNRE</sequence>
<gene>
    <name evidence="8" type="ordered locus">Halhy_3601</name>
</gene>
<evidence type="ECO:0000256" key="7">
    <source>
        <dbReference type="SAM" id="Phobius"/>
    </source>
</evidence>
<dbReference type="Proteomes" id="UP000008461">
    <property type="component" value="Chromosome"/>
</dbReference>
<keyword evidence="2" id="KW-0813">Transport</keyword>
<comment type="subcellular location">
    <subcellularLocation>
        <location evidence="1">Membrane</location>
        <topology evidence="1">Multi-pass membrane protein</topology>
    </subcellularLocation>
</comment>
<feature type="transmembrane region" description="Helical" evidence="7">
    <location>
        <begin position="126"/>
        <end position="145"/>
    </location>
</feature>
<evidence type="ECO:0000256" key="2">
    <source>
        <dbReference type="ARBA" id="ARBA00022448"/>
    </source>
</evidence>
<evidence type="ECO:0000313" key="8">
    <source>
        <dbReference type="EMBL" id="AEE51453.1"/>
    </source>
</evidence>
<keyword evidence="4" id="KW-0769">Symport</keyword>
<feature type="transmembrane region" description="Helical" evidence="7">
    <location>
        <begin position="265"/>
        <end position="293"/>
    </location>
</feature>
<dbReference type="GO" id="GO:0005886">
    <property type="term" value="C:plasma membrane"/>
    <property type="evidence" value="ECO:0007669"/>
    <property type="project" value="TreeGrafter"/>
</dbReference>
<dbReference type="EMBL" id="CP002691">
    <property type="protein sequence ID" value="AEE51453.1"/>
    <property type="molecule type" value="Genomic_DNA"/>
</dbReference>
<feature type="transmembrane region" description="Helical" evidence="7">
    <location>
        <begin position="38"/>
        <end position="58"/>
    </location>
</feature>
<dbReference type="AlphaFoldDB" id="F4KYR1"/>
<dbReference type="RefSeq" id="WP_013765992.1">
    <property type="nucleotide sequence ID" value="NC_015510.1"/>
</dbReference>
<reference evidence="8 9" key="1">
    <citation type="journal article" date="2011" name="Stand. Genomic Sci.">
        <title>Complete genome sequence of Haliscomenobacter hydrossis type strain (O).</title>
        <authorList>
            <consortium name="US DOE Joint Genome Institute (JGI-PGF)"/>
            <person name="Daligault H."/>
            <person name="Lapidus A."/>
            <person name="Zeytun A."/>
            <person name="Nolan M."/>
            <person name="Lucas S."/>
            <person name="Del Rio T.G."/>
            <person name="Tice H."/>
            <person name="Cheng J.F."/>
            <person name="Tapia R."/>
            <person name="Han C."/>
            <person name="Goodwin L."/>
            <person name="Pitluck S."/>
            <person name="Liolios K."/>
            <person name="Pagani I."/>
            <person name="Ivanova N."/>
            <person name="Huntemann M."/>
            <person name="Mavromatis K."/>
            <person name="Mikhailova N."/>
            <person name="Pati A."/>
            <person name="Chen A."/>
            <person name="Palaniappan K."/>
            <person name="Land M."/>
            <person name="Hauser L."/>
            <person name="Brambilla E.M."/>
            <person name="Rohde M."/>
            <person name="Verbarg S."/>
            <person name="Goker M."/>
            <person name="Bristow J."/>
            <person name="Eisen J.A."/>
            <person name="Markowitz V."/>
            <person name="Hugenholtz P."/>
            <person name="Kyrpides N.C."/>
            <person name="Klenk H.P."/>
            <person name="Woyke T."/>
        </authorList>
    </citation>
    <scope>NUCLEOTIDE SEQUENCE [LARGE SCALE GENOMIC DNA]</scope>
    <source>
        <strain evidence="9">ATCC 27775 / DSM 1100 / LMG 10767 / O</strain>
    </source>
</reference>
<dbReference type="PANTHER" id="PTHR11706:SF33">
    <property type="entry name" value="NATURAL RESISTANCE-ASSOCIATED MACROPHAGE PROTEIN 2"/>
    <property type="match status" value="1"/>
</dbReference>
<dbReference type="KEGG" id="hhy:Halhy_3601"/>
<dbReference type="PANTHER" id="PTHR11706">
    <property type="entry name" value="SOLUTE CARRIER PROTEIN FAMILY 11 MEMBER"/>
    <property type="match status" value="1"/>
</dbReference>
<evidence type="ECO:0000256" key="5">
    <source>
        <dbReference type="ARBA" id="ARBA00022989"/>
    </source>
</evidence>
<evidence type="ECO:0000256" key="6">
    <source>
        <dbReference type="ARBA" id="ARBA00023136"/>
    </source>
</evidence>